<dbReference type="Gene3D" id="3.10.180.10">
    <property type="entry name" value="2,3-Dihydroxybiphenyl 1,2-Dioxygenase, domain 1"/>
    <property type="match status" value="1"/>
</dbReference>
<sequence length="146" mass="16064">MQLSPYLYFSGNCEEAIAFYQQATGAELTVKMTWGDVPAEKKQQPQKQNSPSAEQPADDKIMHALLHIGDGELQMSDSAEAVSYNGFAVSLSSNDPAEGKRWFDNLSAGGKVTLEWEETFWAAGFGTLIDKFGVPWRINVNKPATD</sequence>
<protein>
    <submittedName>
        <fullName evidence="3">VOC family metalloprotein YjdN</fullName>
    </submittedName>
</protein>
<dbReference type="RefSeq" id="WP_125290238.1">
    <property type="nucleotide sequence ID" value="NZ_JBGFFX010000003.1"/>
</dbReference>
<dbReference type="EMBL" id="JBGFFX010000003">
    <property type="protein sequence ID" value="MEY8770112.1"/>
    <property type="molecule type" value="Genomic_DNA"/>
</dbReference>
<name>A0ABV4E5B5_9GAMM</name>
<dbReference type="InterPro" id="IPR004360">
    <property type="entry name" value="Glyas_Fos-R_dOase_dom"/>
</dbReference>
<evidence type="ECO:0000259" key="2">
    <source>
        <dbReference type="Pfam" id="PF00903"/>
    </source>
</evidence>
<dbReference type="SUPFAM" id="SSF54593">
    <property type="entry name" value="Glyoxalase/Bleomycin resistance protein/Dihydroxybiphenyl dioxygenase"/>
    <property type="match status" value="1"/>
</dbReference>
<dbReference type="CDD" id="cd06588">
    <property type="entry name" value="PhnB_like"/>
    <property type="match status" value="1"/>
</dbReference>
<evidence type="ECO:0000313" key="4">
    <source>
        <dbReference type="Proteomes" id="UP001565243"/>
    </source>
</evidence>
<evidence type="ECO:0000256" key="1">
    <source>
        <dbReference type="SAM" id="MobiDB-lite"/>
    </source>
</evidence>
<dbReference type="NCBIfam" id="NF007537">
    <property type="entry name" value="PRK10148.1"/>
    <property type="match status" value="1"/>
</dbReference>
<dbReference type="Proteomes" id="UP001565243">
    <property type="component" value="Unassembled WGS sequence"/>
</dbReference>
<feature type="region of interest" description="Disordered" evidence="1">
    <location>
        <begin position="38"/>
        <end position="59"/>
    </location>
</feature>
<proteinExistence type="predicted"/>
<evidence type="ECO:0000313" key="3">
    <source>
        <dbReference type="EMBL" id="MEY8770112.1"/>
    </source>
</evidence>
<reference evidence="3 4" key="1">
    <citation type="submission" date="2024-07" db="EMBL/GenBank/DDBJ databases">
        <authorList>
            <person name="Hebao G."/>
        </authorList>
    </citation>
    <scope>NUCLEOTIDE SEQUENCE [LARGE SCALE GENOMIC DNA]</scope>
    <source>
        <strain evidence="3 4">ACCC 02193</strain>
    </source>
</reference>
<dbReference type="InterPro" id="IPR029068">
    <property type="entry name" value="Glyas_Bleomycin-R_OHBP_Dase"/>
</dbReference>
<dbReference type="InterPro" id="IPR028973">
    <property type="entry name" value="PhnB-like"/>
</dbReference>
<organism evidence="3 4">
    <name type="scientific">Erwinia aeris</name>
    <dbReference type="NCBI Taxonomy" id="3239803"/>
    <lineage>
        <taxon>Bacteria</taxon>
        <taxon>Pseudomonadati</taxon>
        <taxon>Pseudomonadota</taxon>
        <taxon>Gammaproteobacteria</taxon>
        <taxon>Enterobacterales</taxon>
        <taxon>Erwiniaceae</taxon>
        <taxon>Erwinia</taxon>
    </lineage>
</organism>
<dbReference type="PANTHER" id="PTHR33990:SF1">
    <property type="entry name" value="PROTEIN YJDN"/>
    <property type="match status" value="1"/>
</dbReference>
<accession>A0ABV4E5B5</accession>
<dbReference type="Pfam" id="PF00903">
    <property type="entry name" value="Glyoxalase"/>
    <property type="match status" value="1"/>
</dbReference>
<gene>
    <name evidence="3" type="primary">yjdN</name>
    <name evidence="3" type="ORF">AB6T85_06665</name>
</gene>
<feature type="domain" description="Glyoxalase/fosfomycin resistance/dioxygenase" evidence="2">
    <location>
        <begin position="5"/>
        <end position="137"/>
    </location>
</feature>
<keyword evidence="4" id="KW-1185">Reference proteome</keyword>
<dbReference type="PANTHER" id="PTHR33990">
    <property type="entry name" value="PROTEIN YJDN-RELATED"/>
    <property type="match status" value="1"/>
</dbReference>
<comment type="caution">
    <text evidence="3">The sequence shown here is derived from an EMBL/GenBank/DDBJ whole genome shotgun (WGS) entry which is preliminary data.</text>
</comment>